<dbReference type="SUPFAM" id="SSF53300">
    <property type="entry name" value="vWA-like"/>
    <property type="match status" value="1"/>
</dbReference>
<dbReference type="Proteomes" id="UP000002383">
    <property type="component" value="Chromosome"/>
</dbReference>
<dbReference type="PANTHER" id="PTHR22550">
    <property type="entry name" value="SPORE GERMINATION PROTEIN"/>
    <property type="match status" value="1"/>
</dbReference>
<dbReference type="STRING" id="396588.Tgr7_0051"/>
<sequence>MNASLGLGVGLELAAPLWLLLLPLALLPLWPGLGGRPVEGGQTWLRHPDAAGLGSAARQRGAGAVPWLRVLALALLLLALAQPRSPGEFIPEPVAGRDLVLVVDTSGSMLVRDYRAEGRPVSRIEVLQGVVTRFVRAREGDRFALIPMAEEAATLVPLTGDRELVASQLARLRAGMLGDDTAIGDGIALALRQLQASGAERRPALILFSDGESNAGLLRPSEALALARAAGVALYTVEITGGQALAPVEGEPSLADMAETTGGRHFHVTRSADLEAVIATIDRLEAAEAAPPGGERLWRPWYPLPLGGALALLAVAGLLALRRGP</sequence>
<evidence type="ECO:0000256" key="3">
    <source>
        <dbReference type="ARBA" id="ARBA00022989"/>
    </source>
</evidence>
<proteinExistence type="predicted"/>
<keyword evidence="2 5" id="KW-0812">Transmembrane</keyword>
<protein>
    <submittedName>
        <fullName evidence="7">von Willebrand factor type A</fullName>
    </submittedName>
</protein>
<dbReference type="InterPro" id="IPR002035">
    <property type="entry name" value="VWF_A"/>
</dbReference>
<dbReference type="PANTHER" id="PTHR22550:SF5">
    <property type="entry name" value="LEUCINE ZIPPER PROTEIN 4"/>
    <property type="match status" value="1"/>
</dbReference>
<evidence type="ECO:0000256" key="1">
    <source>
        <dbReference type="ARBA" id="ARBA00022475"/>
    </source>
</evidence>
<gene>
    <name evidence="7" type="ordered locus">Tgr7_0051</name>
</gene>
<dbReference type="AlphaFoldDB" id="B8GT95"/>
<feature type="domain" description="VWFA" evidence="6">
    <location>
        <begin position="98"/>
        <end position="284"/>
    </location>
</feature>
<evidence type="ECO:0000256" key="2">
    <source>
        <dbReference type="ARBA" id="ARBA00022692"/>
    </source>
</evidence>
<keyword evidence="3 5" id="KW-1133">Transmembrane helix</keyword>
<accession>B8GT95</accession>
<evidence type="ECO:0000313" key="7">
    <source>
        <dbReference type="EMBL" id="ACL71155.1"/>
    </source>
</evidence>
<dbReference type="HOGENOM" id="CLU_024570_0_1_6"/>
<dbReference type="InterPro" id="IPR050768">
    <property type="entry name" value="UPF0353/GerABKA_families"/>
</dbReference>
<keyword evidence="1" id="KW-1003">Cell membrane</keyword>
<evidence type="ECO:0000256" key="5">
    <source>
        <dbReference type="SAM" id="Phobius"/>
    </source>
</evidence>
<dbReference type="PROSITE" id="PS50234">
    <property type="entry name" value="VWFA"/>
    <property type="match status" value="1"/>
</dbReference>
<name>B8GT95_THISH</name>
<evidence type="ECO:0000256" key="4">
    <source>
        <dbReference type="ARBA" id="ARBA00023136"/>
    </source>
</evidence>
<dbReference type="Pfam" id="PF00092">
    <property type="entry name" value="VWA"/>
    <property type="match status" value="1"/>
</dbReference>
<dbReference type="KEGG" id="tgr:Tgr7_0051"/>
<keyword evidence="4 5" id="KW-0472">Membrane</keyword>
<evidence type="ECO:0000259" key="6">
    <source>
        <dbReference type="PROSITE" id="PS50234"/>
    </source>
</evidence>
<dbReference type="OrthoDB" id="6206554at2"/>
<reference evidence="7 8" key="1">
    <citation type="journal article" date="2011" name="Stand. Genomic Sci.">
        <title>Complete genome sequence of 'Thioalkalivibrio sulfidophilus' HL-EbGr7.</title>
        <authorList>
            <person name="Muyzer G."/>
            <person name="Sorokin D.Y."/>
            <person name="Mavromatis K."/>
            <person name="Lapidus A."/>
            <person name="Clum A."/>
            <person name="Ivanova N."/>
            <person name="Pati A."/>
            <person name="d'Haeseleer P."/>
            <person name="Woyke T."/>
            <person name="Kyrpides N.C."/>
        </authorList>
    </citation>
    <scope>NUCLEOTIDE SEQUENCE [LARGE SCALE GENOMIC DNA]</scope>
    <source>
        <strain evidence="7 8">HL-EbGR7</strain>
    </source>
</reference>
<dbReference type="RefSeq" id="WP_012636644.1">
    <property type="nucleotide sequence ID" value="NC_011901.1"/>
</dbReference>
<dbReference type="Gene3D" id="3.40.50.410">
    <property type="entry name" value="von Willebrand factor, type A domain"/>
    <property type="match status" value="1"/>
</dbReference>
<evidence type="ECO:0000313" key="8">
    <source>
        <dbReference type="Proteomes" id="UP000002383"/>
    </source>
</evidence>
<organism evidence="7 8">
    <name type="scientific">Thioalkalivibrio sulfidiphilus (strain HL-EbGR7)</name>
    <dbReference type="NCBI Taxonomy" id="396588"/>
    <lineage>
        <taxon>Bacteria</taxon>
        <taxon>Pseudomonadati</taxon>
        <taxon>Pseudomonadota</taxon>
        <taxon>Gammaproteobacteria</taxon>
        <taxon>Chromatiales</taxon>
        <taxon>Ectothiorhodospiraceae</taxon>
        <taxon>Thioalkalivibrio</taxon>
    </lineage>
</organism>
<feature type="transmembrane region" description="Helical" evidence="5">
    <location>
        <begin position="301"/>
        <end position="321"/>
    </location>
</feature>
<keyword evidence="8" id="KW-1185">Reference proteome</keyword>
<dbReference type="eggNOG" id="COG2304">
    <property type="taxonomic scope" value="Bacteria"/>
</dbReference>
<dbReference type="SMART" id="SM00327">
    <property type="entry name" value="VWA"/>
    <property type="match status" value="1"/>
</dbReference>
<dbReference type="EMBL" id="CP001339">
    <property type="protein sequence ID" value="ACL71155.1"/>
    <property type="molecule type" value="Genomic_DNA"/>
</dbReference>
<dbReference type="InterPro" id="IPR036465">
    <property type="entry name" value="vWFA_dom_sf"/>
</dbReference>